<sequence>MKGAASANDCIDQASGWCLRLSEGPLDNDELDQLQAWLDADPRNTEAFENAARAWQAFEQAGSSPGLVRLRRDALESYSRGQAKRWHSPARPSWLVRATIAACLLVVVGVGLWWSAWQPDSYRTGLGERQMVMLDDGSQLSLDADTRVDVRYGRHRRELWLRQGRARFQVAHDSLRPFSVSAGDRLVVATGTEFSVELLQREVHVVLYEGSVEVLARNGRNAEPAQAVQALKAGGARPRLLPGRELVATVDSTETRIHQVDTRRSRAWESGQLVFNDEPLSAVVARMNRYAAQPLVIVDASIEGMRISGTFAAGDSDAFAEGVTGVFPVQARAQDGLILLQGVGD</sequence>
<keyword evidence="1" id="KW-1133">Transmembrane helix</keyword>
<feature type="transmembrane region" description="Helical" evidence="1">
    <location>
        <begin position="94"/>
        <end position="114"/>
    </location>
</feature>
<dbReference type="Pfam" id="PF16220">
    <property type="entry name" value="DUF4880"/>
    <property type="match status" value="1"/>
</dbReference>
<accession>A0A514BW18</accession>
<feature type="domain" description="FecR protein" evidence="2">
    <location>
        <begin position="120"/>
        <end position="213"/>
    </location>
</feature>
<proteinExistence type="predicted"/>
<dbReference type="InterPro" id="IPR032623">
    <property type="entry name" value="FecR_N"/>
</dbReference>
<dbReference type="RefSeq" id="WP_141624837.1">
    <property type="nucleotide sequence ID" value="NZ_CP041242.1"/>
</dbReference>
<dbReference type="GO" id="GO:0016989">
    <property type="term" value="F:sigma factor antagonist activity"/>
    <property type="evidence" value="ECO:0007669"/>
    <property type="project" value="TreeGrafter"/>
</dbReference>
<dbReference type="KEGG" id="lyj:FKV23_16450"/>
<dbReference type="PANTHER" id="PTHR30273:SF2">
    <property type="entry name" value="PROTEIN FECR"/>
    <property type="match status" value="1"/>
</dbReference>
<evidence type="ECO:0000256" key="1">
    <source>
        <dbReference type="SAM" id="Phobius"/>
    </source>
</evidence>
<dbReference type="PIRSF" id="PIRSF018266">
    <property type="entry name" value="FecR"/>
    <property type="match status" value="1"/>
</dbReference>
<evidence type="ECO:0000313" key="4">
    <source>
        <dbReference type="EMBL" id="QDH71505.1"/>
    </source>
</evidence>
<dbReference type="InterPro" id="IPR012373">
    <property type="entry name" value="Ferrdict_sens_TM"/>
</dbReference>
<feature type="domain" description="FecR N-terminal" evidence="3">
    <location>
        <begin position="12"/>
        <end position="53"/>
    </location>
</feature>
<reference evidence="4 5" key="1">
    <citation type="submission" date="2019-06" db="EMBL/GenBank/DDBJ databases">
        <title>Lysobacter alkalisoli sp. nov. isolated from saline-alkali soil.</title>
        <authorList>
            <person name="Sun J.-Q."/>
            <person name="Xu L."/>
        </authorList>
    </citation>
    <scope>NUCLEOTIDE SEQUENCE [LARGE SCALE GENOMIC DNA]</scope>
    <source>
        <strain evidence="4 5">SJ-36</strain>
    </source>
</reference>
<keyword evidence="1" id="KW-0812">Transmembrane</keyword>
<keyword evidence="1" id="KW-0472">Membrane</keyword>
<dbReference type="PANTHER" id="PTHR30273">
    <property type="entry name" value="PERIPLASMIC SIGNAL SENSOR AND SIGMA FACTOR ACTIVATOR FECR-RELATED"/>
    <property type="match status" value="1"/>
</dbReference>
<dbReference type="Gene3D" id="3.55.50.30">
    <property type="match status" value="1"/>
</dbReference>
<evidence type="ECO:0000313" key="5">
    <source>
        <dbReference type="Proteomes" id="UP000317199"/>
    </source>
</evidence>
<dbReference type="EMBL" id="CP041242">
    <property type="protein sequence ID" value="QDH71505.1"/>
    <property type="molecule type" value="Genomic_DNA"/>
</dbReference>
<protein>
    <submittedName>
        <fullName evidence="4">DUF4880 domain-containing protein</fullName>
    </submittedName>
</protein>
<evidence type="ECO:0000259" key="2">
    <source>
        <dbReference type="Pfam" id="PF04773"/>
    </source>
</evidence>
<dbReference type="InterPro" id="IPR006860">
    <property type="entry name" value="FecR"/>
</dbReference>
<name>A0A514BW18_9GAMM</name>
<dbReference type="Gene3D" id="2.60.120.1440">
    <property type="match status" value="1"/>
</dbReference>
<dbReference type="AlphaFoldDB" id="A0A514BW18"/>
<keyword evidence="5" id="KW-1185">Reference proteome</keyword>
<evidence type="ECO:0000259" key="3">
    <source>
        <dbReference type="Pfam" id="PF16220"/>
    </source>
</evidence>
<dbReference type="Proteomes" id="UP000317199">
    <property type="component" value="Chromosome"/>
</dbReference>
<gene>
    <name evidence="4" type="ORF">FKV23_16450</name>
</gene>
<dbReference type="Pfam" id="PF04773">
    <property type="entry name" value="FecR"/>
    <property type="match status" value="1"/>
</dbReference>
<organism evidence="4 5">
    <name type="scientific">Marilutibacter alkalisoli</name>
    <dbReference type="NCBI Taxonomy" id="2591633"/>
    <lineage>
        <taxon>Bacteria</taxon>
        <taxon>Pseudomonadati</taxon>
        <taxon>Pseudomonadota</taxon>
        <taxon>Gammaproteobacteria</taxon>
        <taxon>Lysobacterales</taxon>
        <taxon>Lysobacteraceae</taxon>
        <taxon>Marilutibacter</taxon>
    </lineage>
</organism>
<dbReference type="OrthoDB" id="9771237at2"/>